<organism evidence="3 4">
    <name type="scientific">Bailinhaonella thermotolerans</name>
    <dbReference type="NCBI Taxonomy" id="1070861"/>
    <lineage>
        <taxon>Bacteria</taxon>
        <taxon>Bacillati</taxon>
        <taxon>Actinomycetota</taxon>
        <taxon>Actinomycetes</taxon>
        <taxon>Streptosporangiales</taxon>
        <taxon>Streptosporangiaceae</taxon>
        <taxon>Bailinhaonella</taxon>
    </lineage>
</organism>
<feature type="signal peptide" evidence="2">
    <location>
        <begin position="1"/>
        <end position="21"/>
    </location>
</feature>
<keyword evidence="2" id="KW-0732">Signal</keyword>
<comment type="caution">
    <text evidence="3">The sequence shown here is derived from an EMBL/GenBank/DDBJ whole genome shotgun (WGS) entry which is preliminary data.</text>
</comment>
<dbReference type="AlphaFoldDB" id="A0A3A4A6T3"/>
<protein>
    <submittedName>
        <fullName evidence="3">Uncharacterized protein</fullName>
    </submittedName>
</protein>
<dbReference type="EMBL" id="QZEY01000018">
    <property type="protein sequence ID" value="RJL23579.1"/>
    <property type="molecule type" value="Genomic_DNA"/>
</dbReference>
<accession>A0A3A4A6T3</accession>
<gene>
    <name evidence="3" type="ORF">D5H75_32260</name>
</gene>
<evidence type="ECO:0000256" key="1">
    <source>
        <dbReference type="SAM" id="MobiDB-lite"/>
    </source>
</evidence>
<sequence>MLLATALTSAAAFTASAPGTAAQVSGGGAAAERTGPGGEHPHWLHRLRGELAKFKNPKVAERHGYKRTDVCAQYPYRGADGRLLGGMGYHYVNHRLVADPRLEPLRPEVLVYVPDGRGGRVLGAAEYFKVDRDQRLATADDRPRLFGQDFQGPMEPHEHGMPIHYELHVWLFKHNPKGLFEPWNPKVTCPRA</sequence>
<feature type="chain" id="PRO_5017434130" evidence="2">
    <location>
        <begin position="22"/>
        <end position="192"/>
    </location>
</feature>
<reference evidence="3 4" key="1">
    <citation type="submission" date="2018-09" db="EMBL/GenBank/DDBJ databases">
        <title>YIM 75507 draft genome.</title>
        <authorList>
            <person name="Tang S."/>
            <person name="Feng Y."/>
        </authorList>
    </citation>
    <scope>NUCLEOTIDE SEQUENCE [LARGE SCALE GENOMIC DNA]</scope>
    <source>
        <strain evidence="3 4">YIM 75507</strain>
    </source>
</reference>
<dbReference type="Proteomes" id="UP000265768">
    <property type="component" value="Unassembled WGS sequence"/>
</dbReference>
<evidence type="ECO:0000256" key="2">
    <source>
        <dbReference type="SAM" id="SignalP"/>
    </source>
</evidence>
<name>A0A3A4A6T3_9ACTN</name>
<evidence type="ECO:0000313" key="4">
    <source>
        <dbReference type="Proteomes" id="UP000265768"/>
    </source>
</evidence>
<evidence type="ECO:0000313" key="3">
    <source>
        <dbReference type="EMBL" id="RJL23579.1"/>
    </source>
</evidence>
<feature type="region of interest" description="Disordered" evidence="1">
    <location>
        <begin position="20"/>
        <end position="40"/>
    </location>
</feature>
<keyword evidence="4" id="KW-1185">Reference proteome</keyword>
<proteinExistence type="predicted"/>